<reference evidence="1 3" key="1">
    <citation type="journal article" date="2014" name="BMC Genomics">
        <title>Genome sequence of Anopheles sinensis provides insight into genetics basis of mosquito competence for malaria parasites.</title>
        <authorList>
            <person name="Zhou D."/>
            <person name="Zhang D."/>
            <person name="Ding G."/>
            <person name="Shi L."/>
            <person name="Hou Q."/>
            <person name="Ye Y."/>
            <person name="Xu Y."/>
            <person name="Zhou H."/>
            <person name="Xiong C."/>
            <person name="Li S."/>
            <person name="Yu J."/>
            <person name="Hong S."/>
            <person name="Yu X."/>
            <person name="Zou P."/>
            <person name="Chen C."/>
            <person name="Chang X."/>
            <person name="Wang W."/>
            <person name="Lv Y."/>
            <person name="Sun Y."/>
            <person name="Ma L."/>
            <person name="Shen B."/>
            <person name="Zhu C."/>
        </authorList>
    </citation>
    <scope>NUCLEOTIDE SEQUENCE [LARGE SCALE GENOMIC DNA]</scope>
</reference>
<protein>
    <submittedName>
        <fullName evidence="1 2">Uncharacterized protein</fullName>
    </submittedName>
</protein>
<name>A0A084VC01_ANOSI</name>
<evidence type="ECO:0000313" key="2">
    <source>
        <dbReference type="EnsemblMetazoa" id="ASIC002246-PA"/>
    </source>
</evidence>
<gene>
    <name evidence="1" type="ORF">ZHAS_00002246</name>
</gene>
<evidence type="ECO:0000313" key="1">
    <source>
        <dbReference type="EMBL" id="KFB35495.1"/>
    </source>
</evidence>
<dbReference type="EMBL" id="KE524552">
    <property type="protein sequence ID" value="KFB35495.1"/>
    <property type="molecule type" value="Genomic_DNA"/>
</dbReference>
<accession>A0A084VC01</accession>
<reference evidence="2" key="2">
    <citation type="submission" date="2020-05" db="UniProtKB">
        <authorList>
            <consortium name="EnsemblMetazoa"/>
        </authorList>
    </citation>
    <scope>IDENTIFICATION</scope>
</reference>
<dbReference type="EMBL" id="ATLV01009881">
    <property type="status" value="NOT_ANNOTATED_CDS"/>
    <property type="molecule type" value="Genomic_DNA"/>
</dbReference>
<dbReference type="VEuPathDB" id="VectorBase:ASIC002246"/>
<proteinExistence type="predicted"/>
<dbReference type="Proteomes" id="UP000030765">
    <property type="component" value="Unassembled WGS sequence"/>
</dbReference>
<keyword evidence="3" id="KW-1185">Reference proteome</keyword>
<dbReference type="AlphaFoldDB" id="A0A084VC01"/>
<sequence>MTNVASTLHEYVYVRSFVADDGREKGRGGNIWRRAKGCCPEQQQLQSCCTLHCTASLSDARFAVRQMCLLSPIIRLWRLGEGTDTNGWTLPSTLGVFAPVQLICKSFDQTDVNVKQHELLYHSENKCDLSVQ</sequence>
<evidence type="ECO:0000313" key="3">
    <source>
        <dbReference type="Proteomes" id="UP000030765"/>
    </source>
</evidence>
<organism evidence="1">
    <name type="scientific">Anopheles sinensis</name>
    <name type="common">Mosquito</name>
    <dbReference type="NCBI Taxonomy" id="74873"/>
    <lineage>
        <taxon>Eukaryota</taxon>
        <taxon>Metazoa</taxon>
        <taxon>Ecdysozoa</taxon>
        <taxon>Arthropoda</taxon>
        <taxon>Hexapoda</taxon>
        <taxon>Insecta</taxon>
        <taxon>Pterygota</taxon>
        <taxon>Neoptera</taxon>
        <taxon>Endopterygota</taxon>
        <taxon>Diptera</taxon>
        <taxon>Nematocera</taxon>
        <taxon>Culicoidea</taxon>
        <taxon>Culicidae</taxon>
        <taxon>Anophelinae</taxon>
        <taxon>Anopheles</taxon>
    </lineage>
</organism>
<dbReference type="EnsemblMetazoa" id="ASIC002246-RA">
    <property type="protein sequence ID" value="ASIC002246-PA"/>
    <property type="gene ID" value="ASIC002246"/>
</dbReference>